<dbReference type="Proteomes" id="UP001163223">
    <property type="component" value="Chromosome"/>
</dbReference>
<keyword evidence="2" id="KW-1185">Reference proteome</keyword>
<protein>
    <submittedName>
        <fullName evidence="1">DedA family protein</fullName>
    </submittedName>
</protein>
<evidence type="ECO:0000313" key="2">
    <source>
        <dbReference type="Proteomes" id="UP001163223"/>
    </source>
</evidence>
<evidence type="ECO:0000313" key="1">
    <source>
        <dbReference type="EMBL" id="WAJ31245.1"/>
    </source>
</evidence>
<reference evidence="1" key="1">
    <citation type="submission" date="2022-11" db="EMBL/GenBank/DDBJ databases">
        <title>beta-Carotene-producing bacterium, Jeongeuplla avenae sp. nov., alleviates the salt stress of Arabidopsis seedlings.</title>
        <authorList>
            <person name="Jiang L."/>
            <person name="Lee J."/>
        </authorList>
    </citation>
    <scope>NUCLEOTIDE SEQUENCE</scope>
    <source>
        <strain evidence="1">DY_R2A_6</strain>
    </source>
</reference>
<organism evidence="1 2">
    <name type="scientific">Antarcticirhabdus aurantiaca</name>
    <dbReference type="NCBI Taxonomy" id="2606717"/>
    <lineage>
        <taxon>Bacteria</taxon>
        <taxon>Pseudomonadati</taxon>
        <taxon>Pseudomonadota</taxon>
        <taxon>Alphaproteobacteria</taxon>
        <taxon>Hyphomicrobiales</taxon>
        <taxon>Aurantimonadaceae</taxon>
        <taxon>Antarcticirhabdus</taxon>
    </lineage>
</organism>
<sequence length="148" mass="15634">MTWDPGLASALLGMFWAAFLSATVLPGASEVLFAGLLVSGAVELPTLLAVATTGNTLGSVANWYCGRFLLHLSGRRWFPVSAKQLDRAGRAFARFGTPSLLFAWVPVVGDAITVVAGMSRVDLRVFVPLVAVGKLARYLAIAIAVSRT</sequence>
<gene>
    <name evidence="1" type="ORF">OXU80_14015</name>
</gene>
<name>A0ACD4NWC6_9HYPH</name>
<dbReference type="EMBL" id="CP113520">
    <property type="protein sequence ID" value="WAJ31245.1"/>
    <property type="molecule type" value="Genomic_DNA"/>
</dbReference>
<proteinExistence type="predicted"/>
<accession>A0ACD4NWC6</accession>